<keyword evidence="2" id="KW-0238">DNA-binding</keyword>
<reference evidence="6 7" key="1">
    <citation type="journal article" date="2020" name="Biotechnol. Biofuels">
        <title>New insights from the biogas microbiome by comprehensive genome-resolved metagenomics of nearly 1600 species originating from multiple anaerobic digesters.</title>
        <authorList>
            <person name="Campanaro S."/>
            <person name="Treu L."/>
            <person name="Rodriguez-R L.M."/>
            <person name="Kovalovszki A."/>
            <person name="Ziels R.M."/>
            <person name="Maus I."/>
            <person name="Zhu X."/>
            <person name="Kougias P.G."/>
            <person name="Basile A."/>
            <person name="Luo G."/>
            <person name="Schluter A."/>
            <person name="Konstantinidis K.T."/>
            <person name="Angelidaki I."/>
        </authorList>
    </citation>
    <scope>NUCLEOTIDE SEQUENCE [LARGE SCALE GENOMIC DNA]</scope>
    <source>
        <strain evidence="6">AS15tlH2ME_198</strain>
    </source>
</reference>
<evidence type="ECO:0000256" key="4">
    <source>
        <dbReference type="SAM" id="MobiDB-lite"/>
    </source>
</evidence>
<feature type="region of interest" description="Disordered" evidence="4">
    <location>
        <begin position="146"/>
        <end position="172"/>
    </location>
</feature>
<evidence type="ECO:0000256" key="3">
    <source>
        <dbReference type="ARBA" id="ARBA00023163"/>
    </source>
</evidence>
<gene>
    <name evidence="6" type="ORF">GX859_04680</name>
</gene>
<feature type="domain" description="HTH arsR-type" evidence="5">
    <location>
        <begin position="4"/>
        <end position="98"/>
    </location>
</feature>
<dbReference type="CDD" id="cd00090">
    <property type="entry name" value="HTH_ARSR"/>
    <property type="match status" value="1"/>
</dbReference>
<dbReference type="NCBIfam" id="NF033788">
    <property type="entry name" value="HTH_metalloreg"/>
    <property type="match status" value="1"/>
</dbReference>
<name>A0A7X6PMR3_9CORY</name>
<dbReference type="SMART" id="SM00418">
    <property type="entry name" value="HTH_ARSR"/>
    <property type="match status" value="1"/>
</dbReference>
<keyword evidence="3" id="KW-0804">Transcription</keyword>
<accession>A0A7X6PMR3</accession>
<dbReference type="Gene3D" id="1.10.10.10">
    <property type="entry name" value="Winged helix-like DNA-binding domain superfamily/Winged helix DNA-binding domain"/>
    <property type="match status" value="1"/>
</dbReference>
<sequence length="172" mass="18335">MNTYSDTDLDAAEVIIGALDSRLRVQIIWRLSIRDHFVHELVDGLGKSQPLISQHLRVLKRSGIVDSERRGREVIYRLVLPEVADLIGAAVTLGLHAREMQAAAAEAHKPADEKSSLAAVVKIGHVDESRGSGTEEDVVGQVAHAPAAAAATPGLETIPDPSPTPPMPASFS</sequence>
<dbReference type="InterPro" id="IPR036390">
    <property type="entry name" value="WH_DNA-bd_sf"/>
</dbReference>
<evidence type="ECO:0000259" key="5">
    <source>
        <dbReference type="PROSITE" id="PS50987"/>
    </source>
</evidence>
<evidence type="ECO:0000256" key="1">
    <source>
        <dbReference type="ARBA" id="ARBA00023015"/>
    </source>
</evidence>
<dbReference type="PANTHER" id="PTHR43132">
    <property type="entry name" value="ARSENICAL RESISTANCE OPERON REPRESSOR ARSR-RELATED"/>
    <property type="match status" value="1"/>
</dbReference>
<dbReference type="PRINTS" id="PR00778">
    <property type="entry name" value="HTHARSR"/>
</dbReference>
<evidence type="ECO:0000313" key="6">
    <source>
        <dbReference type="EMBL" id="NLA55584.1"/>
    </source>
</evidence>
<comment type="caution">
    <text evidence="6">The sequence shown here is derived from an EMBL/GenBank/DDBJ whole genome shotgun (WGS) entry which is preliminary data.</text>
</comment>
<dbReference type="EMBL" id="JAAZHI010000099">
    <property type="protein sequence ID" value="NLA55584.1"/>
    <property type="molecule type" value="Genomic_DNA"/>
</dbReference>
<dbReference type="InterPro" id="IPR001845">
    <property type="entry name" value="HTH_ArsR_DNA-bd_dom"/>
</dbReference>
<protein>
    <submittedName>
        <fullName evidence="6">Helix-turn-helix transcriptional regulator</fullName>
    </submittedName>
</protein>
<evidence type="ECO:0000256" key="2">
    <source>
        <dbReference type="ARBA" id="ARBA00023125"/>
    </source>
</evidence>
<dbReference type="PROSITE" id="PS50987">
    <property type="entry name" value="HTH_ARSR_2"/>
    <property type="match status" value="1"/>
</dbReference>
<dbReference type="InterPro" id="IPR036388">
    <property type="entry name" value="WH-like_DNA-bd_sf"/>
</dbReference>
<feature type="compositionally biased region" description="Pro residues" evidence="4">
    <location>
        <begin position="160"/>
        <end position="172"/>
    </location>
</feature>
<keyword evidence="1" id="KW-0805">Transcription regulation</keyword>
<proteinExistence type="predicted"/>
<dbReference type="GO" id="GO:0003677">
    <property type="term" value="F:DNA binding"/>
    <property type="evidence" value="ECO:0007669"/>
    <property type="project" value="UniProtKB-KW"/>
</dbReference>
<dbReference type="PANTHER" id="PTHR43132:SF6">
    <property type="entry name" value="HTH-TYPE TRANSCRIPTIONAL REPRESSOR CZRA"/>
    <property type="match status" value="1"/>
</dbReference>
<dbReference type="Proteomes" id="UP000557899">
    <property type="component" value="Unassembled WGS sequence"/>
</dbReference>
<dbReference type="AlphaFoldDB" id="A0A7X6PMR3"/>
<organism evidence="6 7">
    <name type="scientific">Corynebacterium humireducens</name>
    <dbReference type="NCBI Taxonomy" id="1223514"/>
    <lineage>
        <taxon>Bacteria</taxon>
        <taxon>Bacillati</taxon>
        <taxon>Actinomycetota</taxon>
        <taxon>Actinomycetes</taxon>
        <taxon>Mycobacteriales</taxon>
        <taxon>Corynebacteriaceae</taxon>
        <taxon>Corynebacterium</taxon>
    </lineage>
</organism>
<dbReference type="InterPro" id="IPR011991">
    <property type="entry name" value="ArsR-like_HTH"/>
</dbReference>
<evidence type="ECO:0000313" key="7">
    <source>
        <dbReference type="Proteomes" id="UP000557899"/>
    </source>
</evidence>
<dbReference type="GO" id="GO:0003700">
    <property type="term" value="F:DNA-binding transcription factor activity"/>
    <property type="evidence" value="ECO:0007669"/>
    <property type="project" value="InterPro"/>
</dbReference>
<dbReference type="InterPro" id="IPR051011">
    <property type="entry name" value="Metal_resp_trans_reg"/>
</dbReference>
<dbReference type="SUPFAM" id="SSF46785">
    <property type="entry name" value="Winged helix' DNA-binding domain"/>
    <property type="match status" value="1"/>
</dbReference>
<dbReference type="Pfam" id="PF01022">
    <property type="entry name" value="HTH_5"/>
    <property type="match status" value="1"/>
</dbReference>